<keyword evidence="12" id="KW-1185">Reference proteome</keyword>
<name>H5XSW4_9FIRM</name>
<evidence type="ECO:0000256" key="2">
    <source>
        <dbReference type="ARBA" id="ARBA00022448"/>
    </source>
</evidence>
<dbReference type="eggNOG" id="COG0168">
    <property type="taxonomic scope" value="Bacteria"/>
</dbReference>
<evidence type="ECO:0000256" key="7">
    <source>
        <dbReference type="ARBA" id="ARBA00022989"/>
    </source>
</evidence>
<feature type="transmembrane region" description="Helical" evidence="10">
    <location>
        <begin position="403"/>
        <end position="423"/>
    </location>
</feature>
<evidence type="ECO:0000256" key="9">
    <source>
        <dbReference type="ARBA" id="ARBA00023136"/>
    </source>
</evidence>
<dbReference type="Pfam" id="PF02386">
    <property type="entry name" value="TrkH"/>
    <property type="match status" value="1"/>
</dbReference>
<accession>H5XSW4</accession>
<reference evidence="11 12" key="1">
    <citation type="submission" date="2011-11" db="EMBL/GenBank/DDBJ databases">
        <title>The Noncontiguous Finished genome of Desulfosporosinus youngiae DSM 17734.</title>
        <authorList>
            <consortium name="US DOE Joint Genome Institute (JGI-PGF)"/>
            <person name="Lucas S."/>
            <person name="Han J."/>
            <person name="Lapidus A."/>
            <person name="Cheng J.-F."/>
            <person name="Goodwin L."/>
            <person name="Pitluck S."/>
            <person name="Peters L."/>
            <person name="Ovchinnikova G."/>
            <person name="Lu M."/>
            <person name="Land M.L."/>
            <person name="Hauser L."/>
            <person name="Pester M."/>
            <person name="Spring S."/>
            <person name="Ollivier B."/>
            <person name="Rattei T."/>
            <person name="Klenk H.-P."/>
            <person name="Wagner M."/>
            <person name="Loy A."/>
            <person name="Woyke T.J."/>
        </authorList>
    </citation>
    <scope>NUCLEOTIDE SEQUENCE [LARGE SCALE GENOMIC DNA]</scope>
    <source>
        <strain evidence="11 12">DSM 17734</strain>
    </source>
</reference>
<gene>
    <name evidence="11" type="ORF">DesyoDRAFT_0751</name>
</gene>
<dbReference type="PANTHER" id="PTHR32024">
    <property type="entry name" value="TRK SYSTEM POTASSIUM UPTAKE PROTEIN TRKG-RELATED"/>
    <property type="match status" value="1"/>
</dbReference>
<evidence type="ECO:0000256" key="1">
    <source>
        <dbReference type="ARBA" id="ARBA00004651"/>
    </source>
</evidence>
<feature type="transmembrane region" description="Helical" evidence="10">
    <location>
        <begin position="347"/>
        <end position="367"/>
    </location>
</feature>
<keyword evidence="5 10" id="KW-0812">Transmembrane</keyword>
<feature type="transmembrane region" description="Helical" evidence="10">
    <location>
        <begin position="228"/>
        <end position="246"/>
    </location>
</feature>
<evidence type="ECO:0000256" key="5">
    <source>
        <dbReference type="ARBA" id="ARBA00022692"/>
    </source>
</evidence>
<evidence type="ECO:0000256" key="8">
    <source>
        <dbReference type="ARBA" id="ARBA00023065"/>
    </source>
</evidence>
<dbReference type="RefSeq" id="WP_007779558.1">
    <property type="nucleotide sequence ID" value="NZ_CM001441.1"/>
</dbReference>
<dbReference type="STRING" id="768710.DesyoDRAFT_0751"/>
<keyword evidence="9 10" id="KW-0472">Membrane</keyword>
<keyword evidence="2" id="KW-0813">Transport</keyword>
<dbReference type="EMBL" id="CM001441">
    <property type="protein sequence ID" value="EHQ87927.1"/>
    <property type="molecule type" value="Genomic_DNA"/>
</dbReference>
<dbReference type="AlphaFoldDB" id="H5XSW4"/>
<dbReference type="InterPro" id="IPR004772">
    <property type="entry name" value="TrkH"/>
</dbReference>
<keyword evidence="4" id="KW-0633">Potassium transport</keyword>
<feature type="transmembrane region" description="Helical" evidence="10">
    <location>
        <begin position="129"/>
        <end position="150"/>
    </location>
</feature>
<feature type="transmembrane region" description="Helical" evidence="10">
    <location>
        <begin position="12"/>
        <end position="33"/>
    </location>
</feature>
<dbReference type="HOGENOM" id="CLU_026429_0_1_9"/>
<feature type="transmembrane region" description="Helical" evidence="10">
    <location>
        <begin position="308"/>
        <end position="326"/>
    </location>
</feature>
<feature type="transmembrane region" description="Helical" evidence="10">
    <location>
        <begin position="39"/>
        <end position="62"/>
    </location>
</feature>
<dbReference type="InterPro" id="IPR003445">
    <property type="entry name" value="Cat_transpt"/>
</dbReference>
<comment type="subcellular location">
    <subcellularLocation>
        <location evidence="1">Cell membrane</location>
        <topology evidence="1">Multi-pass membrane protein</topology>
    </subcellularLocation>
</comment>
<feature type="transmembrane region" description="Helical" evidence="10">
    <location>
        <begin position="196"/>
        <end position="216"/>
    </location>
</feature>
<keyword evidence="6" id="KW-0630">Potassium</keyword>
<feature type="transmembrane region" description="Helical" evidence="10">
    <location>
        <begin position="373"/>
        <end position="391"/>
    </location>
</feature>
<evidence type="ECO:0000256" key="6">
    <source>
        <dbReference type="ARBA" id="ARBA00022958"/>
    </source>
</evidence>
<dbReference type="PANTHER" id="PTHR32024:SF1">
    <property type="entry name" value="KTR SYSTEM POTASSIUM UPTAKE PROTEIN B"/>
    <property type="match status" value="1"/>
</dbReference>
<dbReference type="GO" id="GO:0015379">
    <property type="term" value="F:potassium:chloride symporter activity"/>
    <property type="evidence" value="ECO:0007669"/>
    <property type="project" value="InterPro"/>
</dbReference>
<keyword evidence="8" id="KW-0406">Ion transport</keyword>
<evidence type="ECO:0000256" key="4">
    <source>
        <dbReference type="ARBA" id="ARBA00022538"/>
    </source>
</evidence>
<evidence type="ECO:0000313" key="11">
    <source>
        <dbReference type="EMBL" id="EHQ87927.1"/>
    </source>
</evidence>
<keyword evidence="7 10" id="KW-1133">Transmembrane helix</keyword>
<feature type="transmembrane region" description="Helical" evidence="10">
    <location>
        <begin position="157"/>
        <end position="176"/>
    </location>
</feature>
<sequence>MNRFGRLMTPSRILVMGFILFAILGSTLLTLSISTKDGGGLPLLDAVFTATSALSVTGLVVVDTAATFTIFGQLVILFLIQVGGIGFMTFAAMFAIMLGRRITLRERLLLKEALNQVSTEGVVRLAKSVISFSFIIEAVGCLILTLRWAGDLGWGNALYYGVFHAVSAFNNAGFAIFGQSSNLMSQVEDPVTNSVIMLMIILGGLGFTVLANLYTYPKKKLTLHSKTVMKVSGFLIVIGAGVIFLLEMTNPLTLGGLPAGTKVMAAFFQSVTRTCGFNTVDIASMRDTTLLTMMVLMFIGASPASTGGGIKTTTFLAIVLSVLNTFQSHPHVVLGERTLPKADIQKAWAITALAIFMTFSMTSILTITESADVFVLLFEVISALATVGLSLGITPELSAAGKVVIIVSMFMGRVGLLTLGFFLSQRAEKSAADFKYPEERILIG</sequence>
<dbReference type="Proteomes" id="UP000005104">
    <property type="component" value="Chromosome"/>
</dbReference>
<evidence type="ECO:0000313" key="12">
    <source>
        <dbReference type="Proteomes" id="UP000005104"/>
    </source>
</evidence>
<evidence type="ECO:0000256" key="3">
    <source>
        <dbReference type="ARBA" id="ARBA00022475"/>
    </source>
</evidence>
<protein>
    <submittedName>
        <fullName evidence="11">Potassium uptake protein, TrkH family</fullName>
    </submittedName>
</protein>
<organism evidence="11 12">
    <name type="scientific">Desulfosporosinus youngiae DSM 17734</name>
    <dbReference type="NCBI Taxonomy" id="768710"/>
    <lineage>
        <taxon>Bacteria</taxon>
        <taxon>Bacillati</taxon>
        <taxon>Bacillota</taxon>
        <taxon>Clostridia</taxon>
        <taxon>Eubacteriales</taxon>
        <taxon>Desulfitobacteriaceae</taxon>
        <taxon>Desulfosporosinus</taxon>
    </lineage>
</organism>
<feature type="transmembrane region" description="Helical" evidence="10">
    <location>
        <begin position="283"/>
        <end position="302"/>
    </location>
</feature>
<evidence type="ECO:0000256" key="10">
    <source>
        <dbReference type="SAM" id="Phobius"/>
    </source>
</evidence>
<dbReference type="NCBIfam" id="TIGR00933">
    <property type="entry name" value="2a38"/>
    <property type="match status" value="1"/>
</dbReference>
<keyword evidence="3" id="KW-1003">Cell membrane</keyword>
<dbReference type="GO" id="GO:0005886">
    <property type="term" value="C:plasma membrane"/>
    <property type="evidence" value="ECO:0007669"/>
    <property type="project" value="UniProtKB-SubCell"/>
</dbReference>
<proteinExistence type="predicted"/>
<feature type="transmembrane region" description="Helical" evidence="10">
    <location>
        <begin position="74"/>
        <end position="98"/>
    </location>
</feature>